<dbReference type="SUPFAM" id="SSF116734">
    <property type="entry name" value="DNA methylase specificity domain"/>
    <property type="match status" value="1"/>
</dbReference>
<dbReference type="RefSeq" id="WP_282208614.1">
    <property type="nucleotide sequence ID" value="NZ_JASBCP010000004.1"/>
</dbReference>
<keyword evidence="5" id="KW-0540">Nuclease</keyword>
<dbReference type="EC" id="3.1.21.-" evidence="5"/>
<dbReference type="InterPro" id="IPR044946">
    <property type="entry name" value="Restrct_endonuc_typeI_TRD_sf"/>
</dbReference>
<keyword evidence="5" id="KW-0255">Endonuclease</keyword>
<dbReference type="PANTHER" id="PTHR30408:SF13">
    <property type="entry name" value="TYPE I RESTRICTION ENZYME HINDI SPECIFICITY SUBUNIT"/>
    <property type="match status" value="1"/>
</dbReference>
<reference evidence="5" key="1">
    <citation type="submission" date="2023-04" db="EMBL/GenBank/DDBJ databases">
        <title>Genomes of recent Mycoplasma hyosynoviae isolates 2023.</title>
        <authorList>
            <person name="Spergser J."/>
        </authorList>
    </citation>
    <scope>NUCLEOTIDE SEQUENCE</scope>
    <source>
        <strain evidence="5">SN1J23N</strain>
    </source>
</reference>
<comment type="similarity">
    <text evidence="1">Belongs to the type-I restriction system S methylase family.</text>
</comment>
<feature type="non-terminal residue" evidence="5">
    <location>
        <position position="143"/>
    </location>
</feature>
<comment type="caution">
    <text evidence="5">The sequence shown here is derived from an EMBL/GenBank/DDBJ whole genome shotgun (WGS) entry which is preliminary data.</text>
</comment>
<evidence type="ECO:0000256" key="3">
    <source>
        <dbReference type="ARBA" id="ARBA00023125"/>
    </source>
</evidence>
<dbReference type="PANTHER" id="PTHR30408">
    <property type="entry name" value="TYPE-1 RESTRICTION ENZYME ECOKI SPECIFICITY PROTEIN"/>
    <property type="match status" value="1"/>
</dbReference>
<name>A0AAP4ENS1_9BACT</name>
<sequence length="143" mass="16025">MGQSPKSSSYNSDMLGLPFLQGGTTFGDKYPYFDIWTTEWNKEANPNDILFTVRAPVGDLNIANTKIAIGRGIAAIRPKKVTTLYLYYLLQTNKHIFLTSSVGTIFDSINKDALESVYLDIHKEQDQHHIVNTIGSVDNLIEN</sequence>
<evidence type="ECO:0000259" key="4">
    <source>
        <dbReference type="Pfam" id="PF01420"/>
    </source>
</evidence>
<dbReference type="Pfam" id="PF01420">
    <property type="entry name" value="Methylase_S"/>
    <property type="match status" value="1"/>
</dbReference>
<organism evidence="5 6">
    <name type="scientific">Metamycoplasma hyosynoviae</name>
    <dbReference type="NCBI Taxonomy" id="29559"/>
    <lineage>
        <taxon>Bacteria</taxon>
        <taxon>Bacillati</taxon>
        <taxon>Mycoplasmatota</taxon>
        <taxon>Mycoplasmoidales</taxon>
        <taxon>Metamycoplasmataceae</taxon>
        <taxon>Metamycoplasma</taxon>
    </lineage>
</organism>
<keyword evidence="5" id="KW-0378">Hydrolase</keyword>
<keyword evidence="3" id="KW-0238">DNA-binding</keyword>
<dbReference type="InterPro" id="IPR052021">
    <property type="entry name" value="Type-I_RS_S_subunit"/>
</dbReference>
<dbReference type="InterPro" id="IPR000055">
    <property type="entry name" value="Restrct_endonuc_typeI_TRD"/>
</dbReference>
<evidence type="ECO:0000256" key="1">
    <source>
        <dbReference type="ARBA" id="ARBA00010923"/>
    </source>
</evidence>
<gene>
    <name evidence="5" type="ORF">QJ129_02775</name>
</gene>
<dbReference type="GO" id="GO:0016787">
    <property type="term" value="F:hydrolase activity"/>
    <property type="evidence" value="ECO:0007669"/>
    <property type="project" value="UniProtKB-KW"/>
</dbReference>
<dbReference type="Proteomes" id="UP001233782">
    <property type="component" value="Unassembled WGS sequence"/>
</dbReference>
<evidence type="ECO:0000313" key="5">
    <source>
        <dbReference type="EMBL" id="MDI3048175.1"/>
    </source>
</evidence>
<accession>A0AAP4ENS1</accession>
<keyword evidence="2" id="KW-0680">Restriction system</keyword>
<dbReference type="GO" id="GO:0009307">
    <property type="term" value="P:DNA restriction-modification system"/>
    <property type="evidence" value="ECO:0007669"/>
    <property type="project" value="UniProtKB-KW"/>
</dbReference>
<evidence type="ECO:0000313" key="6">
    <source>
        <dbReference type="Proteomes" id="UP001233782"/>
    </source>
</evidence>
<evidence type="ECO:0000256" key="2">
    <source>
        <dbReference type="ARBA" id="ARBA00022747"/>
    </source>
</evidence>
<dbReference type="Gene3D" id="3.90.220.20">
    <property type="entry name" value="DNA methylase specificity domains"/>
    <property type="match status" value="1"/>
</dbReference>
<protein>
    <submittedName>
        <fullName evidence="5">Restriction endonuclease subunit S</fullName>
        <ecNumber evidence="5">3.1.21.-</ecNumber>
    </submittedName>
</protein>
<dbReference type="GO" id="GO:0003677">
    <property type="term" value="F:DNA binding"/>
    <property type="evidence" value="ECO:0007669"/>
    <property type="project" value="UniProtKB-KW"/>
</dbReference>
<dbReference type="AlphaFoldDB" id="A0AAP4ENS1"/>
<feature type="domain" description="Type I restriction modification DNA specificity" evidence="4">
    <location>
        <begin position="45"/>
        <end position="142"/>
    </location>
</feature>
<dbReference type="GO" id="GO:0004519">
    <property type="term" value="F:endonuclease activity"/>
    <property type="evidence" value="ECO:0007669"/>
    <property type="project" value="UniProtKB-KW"/>
</dbReference>
<proteinExistence type="inferred from homology"/>
<dbReference type="EMBL" id="JASBCP010000004">
    <property type="protein sequence ID" value="MDI3048175.1"/>
    <property type="molecule type" value="Genomic_DNA"/>
</dbReference>